<comment type="catalytic activity">
    <reaction evidence="8">
        <text>L-seryl-[protein] + ATP = O-phospho-L-seryl-[protein] + ADP + H(+)</text>
        <dbReference type="Rhea" id="RHEA:17989"/>
        <dbReference type="Rhea" id="RHEA-COMP:9863"/>
        <dbReference type="Rhea" id="RHEA-COMP:11604"/>
        <dbReference type="ChEBI" id="CHEBI:15378"/>
        <dbReference type="ChEBI" id="CHEBI:29999"/>
        <dbReference type="ChEBI" id="CHEBI:30616"/>
        <dbReference type="ChEBI" id="CHEBI:83421"/>
        <dbReference type="ChEBI" id="CHEBI:456216"/>
        <dbReference type="EC" id="2.7.11.1"/>
    </reaction>
</comment>
<dbReference type="PROSITE" id="PS00107">
    <property type="entry name" value="PROTEIN_KINASE_ATP"/>
    <property type="match status" value="1"/>
</dbReference>
<keyword evidence="2 13" id="KW-0723">Serine/threonine-protein kinase</keyword>
<evidence type="ECO:0000256" key="2">
    <source>
        <dbReference type="ARBA" id="ARBA00022527"/>
    </source>
</evidence>
<keyword evidence="4 9" id="KW-0547">Nucleotide-binding</keyword>
<dbReference type="CDD" id="cd14014">
    <property type="entry name" value="STKc_PknB_like"/>
    <property type="match status" value="1"/>
</dbReference>
<organism evidence="13 14">
    <name type="scientific">Cyanobacterium stanieri (strain ATCC 29140 / PCC 7202)</name>
    <dbReference type="NCBI Taxonomy" id="292563"/>
    <lineage>
        <taxon>Bacteria</taxon>
        <taxon>Bacillati</taxon>
        <taxon>Cyanobacteriota</taxon>
        <taxon>Cyanophyceae</taxon>
        <taxon>Oscillatoriophycideae</taxon>
        <taxon>Chroococcales</taxon>
        <taxon>Geminocystaceae</taxon>
        <taxon>Cyanobacterium</taxon>
    </lineage>
</organism>
<name>K9YLN8_CYASC</name>
<evidence type="ECO:0000256" key="6">
    <source>
        <dbReference type="ARBA" id="ARBA00022840"/>
    </source>
</evidence>
<evidence type="ECO:0000256" key="4">
    <source>
        <dbReference type="ARBA" id="ARBA00022741"/>
    </source>
</evidence>
<dbReference type="eggNOG" id="COG0515">
    <property type="taxonomic scope" value="Bacteria"/>
</dbReference>
<keyword evidence="14" id="KW-1185">Reference proteome</keyword>
<dbReference type="PANTHER" id="PTHR24363:SF0">
    <property type="entry name" value="SERINE_THREONINE KINASE LIKE DOMAIN CONTAINING 1"/>
    <property type="match status" value="1"/>
</dbReference>
<keyword evidence="11" id="KW-0472">Membrane</keyword>
<proteinExistence type="predicted"/>
<evidence type="ECO:0000313" key="13">
    <source>
        <dbReference type="EMBL" id="AFZ47779.1"/>
    </source>
</evidence>
<dbReference type="SUPFAM" id="SSF56112">
    <property type="entry name" value="Protein kinase-like (PK-like)"/>
    <property type="match status" value="1"/>
</dbReference>
<dbReference type="EC" id="2.7.11.1" evidence="1"/>
<feature type="binding site" evidence="9">
    <location>
        <position position="40"/>
    </location>
    <ligand>
        <name>ATP</name>
        <dbReference type="ChEBI" id="CHEBI:30616"/>
    </ligand>
</feature>
<comment type="catalytic activity">
    <reaction evidence="7">
        <text>L-threonyl-[protein] + ATP = O-phospho-L-threonyl-[protein] + ADP + H(+)</text>
        <dbReference type="Rhea" id="RHEA:46608"/>
        <dbReference type="Rhea" id="RHEA-COMP:11060"/>
        <dbReference type="Rhea" id="RHEA-COMP:11605"/>
        <dbReference type="ChEBI" id="CHEBI:15378"/>
        <dbReference type="ChEBI" id="CHEBI:30013"/>
        <dbReference type="ChEBI" id="CHEBI:30616"/>
        <dbReference type="ChEBI" id="CHEBI:61977"/>
        <dbReference type="ChEBI" id="CHEBI:456216"/>
        <dbReference type="EC" id="2.7.11.1"/>
    </reaction>
</comment>
<dbReference type="InterPro" id="IPR017441">
    <property type="entry name" value="Protein_kinase_ATP_BS"/>
</dbReference>
<evidence type="ECO:0000256" key="8">
    <source>
        <dbReference type="ARBA" id="ARBA00048679"/>
    </source>
</evidence>
<dbReference type="Proteomes" id="UP000010483">
    <property type="component" value="Chromosome"/>
</dbReference>
<dbReference type="SMART" id="SM00220">
    <property type="entry name" value="S_TKc"/>
    <property type="match status" value="1"/>
</dbReference>
<dbReference type="PATRIC" id="fig|292563.3.peg.1905"/>
<feature type="compositionally biased region" description="Low complexity" evidence="10">
    <location>
        <begin position="409"/>
        <end position="425"/>
    </location>
</feature>
<accession>K9YLN8</accession>
<keyword evidence="6 9" id="KW-0067">ATP-binding</keyword>
<dbReference type="BioCyc" id="CSTA292563:G1353-1832-MONOMER"/>
<dbReference type="KEGG" id="csn:Cyast_1823"/>
<gene>
    <name evidence="13" type="ordered locus">Cyast_1823</name>
</gene>
<keyword evidence="5 13" id="KW-0418">Kinase</keyword>
<feature type="transmembrane region" description="Helical" evidence="11">
    <location>
        <begin position="316"/>
        <end position="338"/>
    </location>
</feature>
<dbReference type="InterPro" id="IPR000719">
    <property type="entry name" value="Prot_kinase_dom"/>
</dbReference>
<evidence type="ECO:0000256" key="11">
    <source>
        <dbReference type="SAM" id="Phobius"/>
    </source>
</evidence>
<dbReference type="PROSITE" id="PS50011">
    <property type="entry name" value="PROTEIN_KINASE_DOM"/>
    <property type="match status" value="1"/>
</dbReference>
<feature type="compositionally biased region" description="Polar residues" evidence="10">
    <location>
        <begin position="426"/>
        <end position="441"/>
    </location>
</feature>
<feature type="region of interest" description="Disordered" evidence="10">
    <location>
        <begin position="348"/>
        <end position="441"/>
    </location>
</feature>
<dbReference type="GO" id="GO:0004674">
    <property type="term" value="F:protein serine/threonine kinase activity"/>
    <property type="evidence" value="ECO:0007669"/>
    <property type="project" value="UniProtKB-KW"/>
</dbReference>
<feature type="domain" description="Protein kinase" evidence="12">
    <location>
        <begin position="9"/>
        <end position="269"/>
    </location>
</feature>
<dbReference type="GO" id="GO:0005524">
    <property type="term" value="F:ATP binding"/>
    <property type="evidence" value="ECO:0007669"/>
    <property type="project" value="UniProtKB-UniRule"/>
</dbReference>
<evidence type="ECO:0000256" key="3">
    <source>
        <dbReference type="ARBA" id="ARBA00022679"/>
    </source>
</evidence>
<dbReference type="PROSITE" id="PS00108">
    <property type="entry name" value="PROTEIN_KINASE_ST"/>
    <property type="match status" value="1"/>
</dbReference>
<keyword evidence="3" id="KW-0808">Transferase</keyword>
<evidence type="ECO:0000259" key="12">
    <source>
        <dbReference type="PROSITE" id="PS50011"/>
    </source>
</evidence>
<dbReference type="PANTHER" id="PTHR24363">
    <property type="entry name" value="SERINE/THREONINE PROTEIN KINASE"/>
    <property type="match status" value="1"/>
</dbReference>
<reference evidence="14" key="1">
    <citation type="journal article" date="2013" name="Proc. Natl. Acad. Sci. U.S.A.">
        <title>Improving the coverage of the cyanobacterial phylum using diversity-driven genome sequencing.</title>
        <authorList>
            <person name="Shih P.M."/>
            <person name="Wu D."/>
            <person name="Latifi A."/>
            <person name="Axen S.D."/>
            <person name="Fewer D.P."/>
            <person name="Talla E."/>
            <person name="Calteau A."/>
            <person name="Cai F."/>
            <person name="Tandeau de Marsac N."/>
            <person name="Rippka R."/>
            <person name="Herdman M."/>
            <person name="Sivonen K."/>
            <person name="Coursin T."/>
            <person name="Laurent T."/>
            <person name="Goodwin L."/>
            <person name="Nolan M."/>
            <person name="Davenport K.W."/>
            <person name="Han C.S."/>
            <person name="Rubin E.M."/>
            <person name="Eisen J.A."/>
            <person name="Woyke T."/>
            <person name="Gugger M."/>
            <person name="Kerfeld C.A."/>
        </authorList>
    </citation>
    <scope>NUCLEOTIDE SEQUENCE [LARGE SCALE GENOMIC DNA]</scope>
    <source>
        <strain evidence="14">ATCC 29140 / PCC 7202</strain>
    </source>
</reference>
<feature type="compositionally biased region" description="Acidic residues" evidence="10">
    <location>
        <begin position="351"/>
        <end position="361"/>
    </location>
</feature>
<dbReference type="Pfam" id="PF00069">
    <property type="entry name" value="Pkinase"/>
    <property type="match status" value="1"/>
</dbReference>
<dbReference type="Gene3D" id="1.10.510.10">
    <property type="entry name" value="Transferase(Phosphotransferase) domain 1"/>
    <property type="match status" value="1"/>
</dbReference>
<evidence type="ECO:0000256" key="5">
    <source>
        <dbReference type="ARBA" id="ARBA00022777"/>
    </source>
</evidence>
<evidence type="ECO:0000256" key="1">
    <source>
        <dbReference type="ARBA" id="ARBA00012513"/>
    </source>
</evidence>
<evidence type="ECO:0000256" key="10">
    <source>
        <dbReference type="SAM" id="MobiDB-lite"/>
    </source>
</evidence>
<evidence type="ECO:0000256" key="7">
    <source>
        <dbReference type="ARBA" id="ARBA00047899"/>
    </source>
</evidence>
<dbReference type="InterPro" id="IPR011009">
    <property type="entry name" value="Kinase-like_dom_sf"/>
</dbReference>
<dbReference type="InterPro" id="IPR008271">
    <property type="entry name" value="Ser/Thr_kinase_AS"/>
</dbReference>
<protein>
    <recommendedName>
        <fullName evidence="1">non-specific serine/threonine protein kinase</fullName>
        <ecNumber evidence="1">2.7.11.1</ecNumber>
    </recommendedName>
</protein>
<sequence length="545" mass="61204">MDNILLNRYEIIKHLGTGGFGETYLAKDLHSPTQKRVVVKSLKQIHDKTRSEFIEKLFLKEASTLEELGENCKQIPTLHAYFHHQDRYYLVQEYIEGKSLNKLGIISADKCKEILLSFLEVLKYIHSENIIHRDIKPDNIIIREKDNLPVLIDFGAVKEKMGSFTTEDGSVLSSVIVGTRGFMAPEQSMGRTVFSSDLFALGLTMIYCLTGKSPMEFPSDTMTGELQWQDFVPNLEPRFKEILEKATKMDIPSRYNSAEEMYQDLSAIMGGMLMVSPPLVTPAVENTRLSSPQNTDLKTEVITPVASYEEESNSSAFLMAILGAVVIFLALVAGFFVAQPRQNNEVIVRETEEEVEEEETASVERENGENIDINPVEEETTPINPNPVTQEIPEENNMAEVESPPDNNLPPVEETPPVENNSNPPAQENSPPDNTPVLSTGQAVQTVQSLYSYVSSRQFDSAIALFSPSMQSQFSRSFFENFDRVTVEELTVTSQSAESITLVGYNTYYYPDGTTQREQRNFTVTNINGVPKISSSQFLRVTKPR</sequence>
<dbReference type="HOGENOM" id="CLU_000288_135_5_3"/>
<keyword evidence="11" id="KW-1133">Transmembrane helix</keyword>
<dbReference type="STRING" id="292563.Cyast_1823"/>
<keyword evidence="11" id="KW-0812">Transmembrane</keyword>
<evidence type="ECO:0000256" key="9">
    <source>
        <dbReference type="PROSITE-ProRule" id="PRU10141"/>
    </source>
</evidence>
<dbReference type="Gene3D" id="3.30.200.20">
    <property type="entry name" value="Phosphorylase Kinase, domain 1"/>
    <property type="match status" value="1"/>
</dbReference>
<evidence type="ECO:0000313" key="14">
    <source>
        <dbReference type="Proteomes" id="UP000010483"/>
    </source>
</evidence>
<dbReference type="EMBL" id="CP003940">
    <property type="protein sequence ID" value="AFZ47779.1"/>
    <property type="molecule type" value="Genomic_DNA"/>
</dbReference>
<dbReference type="AlphaFoldDB" id="K9YLN8"/>